<reference evidence="2" key="1">
    <citation type="journal article" date="2015" name="Nature">
        <title>Complex archaea that bridge the gap between prokaryotes and eukaryotes.</title>
        <authorList>
            <person name="Spang A."/>
            <person name="Saw J.H."/>
            <person name="Jorgensen S.L."/>
            <person name="Zaremba-Niedzwiedzka K."/>
            <person name="Martijn J."/>
            <person name="Lind A.E."/>
            <person name="van Eijk R."/>
            <person name="Schleper C."/>
            <person name="Guy L."/>
            <person name="Ettema T.J."/>
        </authorList>
    </citation>
    <scope>NUCLEOTIDE SEQUENCE</scope>
</reference>
<dbReference type="SUPFAM" id="SSF51569">
    <property type="entry name" value="Aldolase"/>
    <property type="match status" value="1"/>
</dbReference>
<dbReference type="EMBL" id="LAZR01018913">
    <property type="protein sequence ID" value="KKL94481.1"/>
    <property type="molecule type" value="Genomic_DNA"/>
</dbReference>
<protein>
    <recommendedName>
        <fullName evidence="1">PseI/NeuA/B-like domain-containing protein</fullName>
    </recommendedName>
</protein>
<dbReference type="PANTHER" id="PTHR42966:SF1">
    <property type="entry name" value="SIALIC ACID SYNTHASE"/>
    <property type="match status" value="1"/>
</dbReference>
<evidence type="ECO:0000313" key="2">
    <source>
        <dbReference type="EMBL" id="KKL94481.1"/>
    </source>
</evidence>
<dbReference type="InterPro" id="IPR013132">
    <property type="entry name" value="PseI/NeuA/B-like_N"/>
</dbReference>
<gene>
    <name evidence="2" type="ORF">LCGC14_1864290</name>
</gene>
<dbReference type="Pfam" id="PF03102">
    <property type="entry name" value="NeuB"/>
    <property type="match status" value="1"/>
</dbReference>
<dbReference type="AlphaFoldDB" id="A0A0F9GUY6"/>
<sequence>YKTKKINDPELHDFLKRARFTSAQHYELRAFCQQRKVNYLCSAFDEESLFELDNIGCNIIKVPSGLMHKKSYINALKKLKKQIILSTGMSTMGEIHKVLEVLGKKNVMLMHTVSAYPAPASQVNLLAMTRMYKTFGLPVGFSDHTIGCSVPVAAVALGAVALEKHFTLDNTEEGPDQAASITIKQLKLLVSAIRITERAIGDGVKKIEKCEKPMLHRRKWDE</sequence>
<accession>A0A0F9GUY6</accession>
<feature type="non-terminal residue" evidence="2">
    <location>
        <position position="1"/>
    </location>
</feature>
<evidence type="ECO:0000259" key="1">
    <source>
        <dbReference type="Pfam" id="PF03102"/>
    </source>
</evidence>
<dbReference type="InterPro" id="IPR013785">
    <property type="entry name" value="Aldolase_TIM"/>
</dbReference>
<name>A0A0F9GUY6_9ZZZZ</name>
<comment type="caution">
    <text evidence="2">The sequence shown here is derived from an EMBL/GenBank/DDBJ whole genome shotgun (WGS) entry which is preliminary data.</text>
</comment>
<proteinExistence type="predicted"/>
<dbReference type="GO" id="GO:0016051">
    <property type="term" value="P:carbohydrate biosynthetic process"/>
    <property type="evidence" value="ECO:0007669"/>
    <property type="project" value="InterPro"/>
</dbReference>
<dbReference type="PANTHER" id="PTHR42966">
    <property type="entry name" value="N-ACETYLNEURAMINATE SYNTHASE"/>
    <property type="match status" value="1"/>
</dbReference>
<feature type="domain" description="PseI/NeuA/B-like" evidence="1">
    <location>
        <begin position="6"/>
        <end position="205"/>
    </location>
</feature>
<dbReference type="Gene3D" id="3.20.20.70">
    <property type="entry name" value="Aldolase class I"/>
    <property type="match status" value="1"/>
</dbReference>
<dbReference type="InterPro" id="IPR051690">
    <property type="entry name" value="PseI-like"/>
</dbReference>
<dbReference type="GO" id="GO:0047444">
    <property type="term" value="F:N-acylneuraminate-9-phosphate synthase activity"/>
    <property type="evidence" value="ECO:0007669"/>
    <property type="project" value="TreeGrafter"/>
</dbReference>
<organism evidence="2">
    <name type="scientific">marine sediment metagenome</name>
    <dbReference type="NCBI Taxonomy" id="412755"/>
    <lineage>
        <taxon>unclassified sequences</taxon>
        <taxon>metagenomes</taxon>
        <taxon>ecological metagenomes</taxon>
    </lineage>
</organism>